<evidence type="ECO:0000256" key="1">
    <source>
        <dbReference type="SAM" id="MobiDB-lite"/>
    </source>
</evidence>
<evidence type="ECO:0000313" key="3">
    <source>
        <dbReference type="Proteomes" id="UP000314294"/>
    </source>
</evidence>
<feature type="region of interest" description="Disordered" evidence="1">
    <location>
        <begin position="62"/>
        <end position="81"/>
    </location>
</feature>
<organism evidence="2 3">
    <name type="scientific">Liparis tanakae</name>
    <name type="common">Tanaka's snailfish</name>
    <dbReference type="NCBI Taxonomy" id="230148"/>
    <lineage>
        <taxon>Eukaryota</taxon>
        <taxon>Metazoa</taxon>
        <taxon>Chordata</taxon>
        <taxon>Craniata</taxon>
        <taxon>Vertebrata</taxon>
        <taxon>Euteleostomi</taxon>
        <taxon>Actinopterygii</taxon>
        <taxon>Neopterygii</taxon>
        <taxon>Teleostei</taxon>
        <taxon>Neoteleostei</taxon>
        <taxon>Acanthomorphata</taxon>
        <taxon>Eupercaria</taxon>
        <taxon>Perciformes</taxon>
        <taxon>Cottioidei</taxon>
        <taxon>Cottales</taxon>
        <taxon>Liparidae</taxon>
        <taxon>Liparis</taxon>
    </lineage>
</organism>
<gene>
    <name evidence="2" type="ORF">EYF80_005919</name>
</gene>
<sequence>MQGIHQQLALLFESTRHVSCAVRVWILGTDDWLRGTKQTLSGSVAARGRGSRAEMDMVIRPEHRATSSGGPWPDISKPDPDGPAAPAFFTQTFISLTGGMKAALSSPLAVMFSWKPKLTGNKVIGCSPNNKPRGRSACSAACNEVPK</sequence>
<reference evidence="2 3" key="1">
    <citation type="submission" date="2019-03" db="EMBL/GenBank/DDBJ databases">
        <title>First draft genome of Liparis tanakae, snailfish: a comprehensive survey of snailfish specific genes.</title>
        <authorList>
            <person name="Kim W."/>
            <person name="Song I."/>
            <person name="Jeong J.-H."/>
            <person name="Kim D."/>
            <person name="Kim S."/>
            <person name="Ryu S."/>
            <person name="Song J.Y."/>
            <person name="Lee S.K."/>
        </authorList>
    </citation>
    <scope>NUCLEOTIDE SEQUENCE [LARGE SCALE GENOMIC DNA]</scope>
    <source>
        <tissue evidence="2">Muscle</tissue>
    </source>
</reference>
<evidence type="ECO:0000313" key="2">
    <source>
        <dbReference type="EMBL" id="TNN83743.1"/>
    </source>
</evidence>
<dbReference type="AlphaFoldDB" id="A0A4Z2J2M8"/>
<comment type="caution">
    <text evidence="2">The sequence shown here is derived from an EMBL/GenBank/DDBJ whole genome shotgun (WGS) entry which is preliminary data.</text>
</comment>
<dbReference type="EMBL" id="SRLO01000031">
    <property type="protein sequence ID" value="TNN83743.1"/>
    <property type="molecule type" value="Genomic_DNA"/>
</dbReference>
<name>A0A4Z2J2M8_9TELE</name>
<accession>A0A4Z2J2M8</accession>
<keyword evidence="3" id="KW-1185">Reference proteome</keyword>
<protein>
    <submittedName>
        <fullName evidence="2">Uncharacterized protein</fullName>
    </submittedName>
</protein>
<proteinExistence type="predicted"/>
<dbReference type="Proteomes" id="UP000314294">
    <property type="component" value="Unassembled WGS sequence"/>
</dbReference>